<comment type="caution">
    <text evidence="2">The sequence shown here is derived from an EMBL/GenBank/DDBJ whole genome shotgun (WGS) entry which is preliminary data.</text>
</comment>
<gene>
    <name evidence="2" type="ORF">AUL39_09575</name>
</gene>
<feature type="domain" description="DUF4130" evidence="1">
    <location>
        <begin position="101"/>
        <end position="272"/>
    </location>
</feature>
<dbReference type="InterPro" id="IPR025404">
    <property type="entry name" value="DUF4130"/>
</dbReference>
<dbReference type="Pfam" id="PF13566">
    <property type="entry name" value="DUF4130"/>
    <property type="match status" value="1"/>
</dbReference>
<evidence type="ECO:0000259" key="1">
    <source>
        <dbReference type="Pfam" id="PF13566"/>
    </source>
</evidence>
<evidence type="ECO:0000313" key="2">
    <source>
        <dbReference type="EMBL" id="KUH57921.1"/>
    </source>
</evidence>
<name>A0A100YUI1_TRASO</name>
<keyword evidence="3" id="KW-1185">Reference proteome</keyword>
<dbReference type="EMBL" id="LOJF01000011">
    <property type="protein sequence ID" value="KUH57921.1"/>
    <property type="molecule type" value="Genomic_DNA"/>
</dbReference>
<dbReference type="NCBIfam" id="TIGR03915">
    <property type="entry name" value="SAM_7_link_chp"/>
    <property type="match status" value="1"/>
</dbReference>
<evidence type="ECO:0000313" key="3">
    <source>
        <dbReference type="Proteomes" id="UP000054078"/>
    </source>
</evidence>
<proteinExistence type="predicted"/>
<organism evidence="2 3">
    <name type="scientific">Tractidigestivibacter scatoligenes</name>
    <name type="common">Olsenella scatoligenes</name>
    <dbReference type="NCBI Taxonomy" id="1299998"/>
    <lineage>
        <taxon>Bacteria</taxon>
        <taxon>Bacillati</taxon>
        <taxon>Actinomycetota</taxon>
        <taxon>Coriobacteriia</taxon>
        <taxon>Coriobacteriales</taxon>
        <taxon>Atopobiaceae</taxon>
        <taxon>Tractidigestivibacter</taxon>
    </lineage>
</organism>
<dbReference type="InterPro" id="IPR023875">
    <property type="entry name" value="DNA_repair_put"/>
</dbReference>
<sequence>MFAALAGGETVAVCCERTTESVLAAVGVTYLAHAEPHRVRLVATDEAQVRIGEKIVALGDGDDDSVVALAKRVFTGFEKRCGTICARRVVLACASDESGMPEIVHRYLRLGFSEGKRLYEDVAAPEALAFAKLVQRVSSECEHTRQFVRFARLPDGTFVSVFEPNENTLPLVGTHFARRMREDRFVVVDPGHLVAIFHEPGDTTCAVVGLDEDTAATLAARVDETDERERLVQALWQKFYRAMELPGRGAASRGYDLCASWMPKRFWHGLPELGGRP</sequence>
<dbReference type="Proteomes" id="UP000054078">
    <property type="component" value="Unassembled WGS sequence"/>
</dbReference>
<accession>A0A100YUI1</accession>
<dbReference type="STRING" id="1299998.AUL39_09575"/>
<reference evidence="2 3" key="1">
    <citation type="submission" date="2015-12" db="EMBL/GenBank/DDBJ databases">
        <title>Draft Genome Sequence of Olsenella scatoligenes SK9K4T; a Producer of 3-Methylindole- (skatole) and 4-Methylphenol- (p-cresol) Isolated from Pig Feces.</title>
        <authorList>
            <person name="Li X."/>
            <person name="Borg B."/>
            <person name="Canibe N."/>
        </authorList>
    </citation>
    <scope>NUCLEOTIDE SEQUENCE [LARGE SCALE GENOMIC DNA]</scope>
    <source>
        <strain evidence="2 3">SK9K4</strain>
    </source>
</reference>
<dbReference type="AlphaFoldDB" id="A0A100YUI1"/>
<protein>
    <recommendedName>
        <fullName evidence="1">DUF4130 domain-containing protein</fullName>
    </recommendedName>
</protein>